<dbReference type="RefSeq" id="WP_117613688.1">
    <property type="nucleotide sequence ID" value="NZ_QRQQ01000001.1"/>
</dbReference>
<evidence type="ECO:0000256" key="2">
    <source>
        <dbReference type="SAM" id="SignalP"/>
    </source>
</evidence>
<dbReference type="EMBL" id="QSEW01000005">
    <property type="protein sequence ID" value="RHA00305.1"/>
    <property type="molecule type" value="Genomic_DNA"/>
</dbReference>
<evidence type="ECO:0000313" key="5">
    <source>
        <dbReference type="EMBL" id="RHN19242.1"/>
    </source>
</evidence>
<comment type="caution">
    <text evidence="3">The sequence shown here is derived from an EMBL/GenBank/DDBJ whole genome shotgun (WGS) entry which is preliminary data.</text>
</comment>
<feature type="region of interest" description="Disordered" evidence="1">
    <location>
        <begin position="253"/>
        <end position="273"/>
    </location>
</feature>
<accession>A0A3E5GRM7</accession>
<name>A0A3E5GRM7_9FIRM</name>
<dbReference type="Proteomes" id="UP000261055">
    <property type="component" value="Unassembled WGS sequence"/>
</dbReference>
<protein>
    <submittedName>
        <fullName evidence="3">Uncharacterized protein</fullName>
    </submittedName>
</protein>
<dbReference type="Proteomes" id="UP000285652">
    <property type="component" value="Unassembled WGS sequence"/>
</dbReference>
<feature type="signal peptide" evidence="2">
    <location>
        <begin position="1"/>
        <end position="24"/>
    </location>
</feature>
<dbReference type="Proteomes" id="UP000284962">
    <property type="component" value="Unassembled WGS sequence"/>
</dbReference>
<dbReference type="AlphaFoldDB" id="A0A3E5GRM7"/>
<feature type="region of interest" description="Disordered" evidence="1">
    <location>
        <begin position="68"/>
        <end position="100"/>
    </location>
</feature>
<evidence type="ECO:0000313" key="3">
    <source>
        <dbReference type="EMBL" id="RGO49834.1"/>
    </source>
</evidence>
<proteinExistence type="predicted"/>
<keyword evidence="2" id="KW-0732">Signal</keyword>
<evidence type="ECO:0000313" key="6">
    <source>
        <dbReference type="Proteomes" id="UP000261055"/>
    </source>
</evidence>
<reference evidence="6 7" key="1">
    <citation type="submission" date="2018-08" db="EMBL/GenBank/DDBJ databases">
        <title>A genome reference for cultivated species of the human gut microbiota.</title>
        <authorList>
            <person name="Zou Y."/>
            <person name="Xue W."/>
            <person name="Luo G."/>
        </authorList>
    </citation>
    <scope>NUCLEOTIDE SEQUENCE [LARGE SCALE GENOMIC DNA]</scope>
    <source>
        <strain evidence="5 8">AF31-13BH</strain>
        <strain evidence="4 7">AM46-16</strain>
        <strain evidence="3 6">OM02-12</strain>
    </source>
</reference>
<feature type="chain" id="PRO_5042709461" evidence="2">
    <location>
        <begin position="25"/>
        <end position="273"/>
    </location>
</feature>
<evidence type="ECO:0000313" key="4">
    <source>
        <dbReference type="EMBL" id="RHA00305.1"/>
    </source>
</evidence>
<evidence type="ECO:0000313" key="8">
    <source>
        <dbReference type="Proteomes" id="UP000285652"/>
    </source>
</evidence>
<organism evidence="3 6">
    <name type="scientific">Dorea formicigenerans</name>
    <dbReference type="NCBI Taxonomy" id="39486"/>
    <lineage>
        <taxon>Bacteria</taxon>
        <taxon>Bacillati</taxon>
        <taxon>Bacillota</taxon>
        <taxon>Clostridia</taxon>
        <taxon>Lachnospirales</taxon>
        <taxon>Lachnospiraceae</taxon>
        <taxon>Dorea</taxon>
    </lineage>
</organism>
<dbReference type="EMBL" id="QSVQ01000011">
    <property type="protein sequence ID" value="RGO49834.1"/>
    <property type="molecule type" value="Genomic_DNA"/>
</dbReference>
<evidence type="ECO:0000313" key="7">
    <source>
        <dbReference type="Proteomes" id="UP000284962"/>
    </source>
</evidence>
<evidence type="ECO:0000256" key="1">
    <source>
        <dbReference type="SAM" id="MobiDB-lite"/>
    </source>
</evidence>
<keyword evidence="6" id="KW-1185">Reference proteome</keyword>
<dbReference type="EMBL" id="QRQQ01000001">
    <property type="protein sequence ID" value="RHN19242.1"/>
    <property type="molecule type" value="Genomic_DNA"/>
</dbReference>
<gene>
    <name evidence="4" type="ORF">DW957_05935</name>
    <name evidence="5" type="ORF">DWZ24_01420</name>
    <name evidence="3" type="ORF">DXB12_10180</name>
</gene>
<feature type="compositionally biased region" description="Basic residues" evidence="1">
    <location>
        <begin position="261"/>
        <end position="273"/>
    </location>
</feature>
<sequence>MKKLFRIVSLFMICTILITSFSIENVYATGTNSEDSNVLEENRFEQQTGESTIESENTVENEDIVESANTVESENTVENEDTANNLENDESKSNLSSTHGKENTLKLKKIYINQAEQAVGEQQNIIVALEDNNIKQLELLVENENGEQIKLSQIKNIDNVYLFQNNFERGTYHISGVYAFYDGQSCYFSAKDLEINAYFSVGEVCEEQKSKHIEMQSAIENENSEDAIETSVIAIDENGDTSTQDSIAEAMEEIGVEKQQTKSKGRTNKRMEF</sequence>